<dbReference type="Proteomes" id="UP001057402">
    <property type="component" value="Chromosome 7"/>
</dbReference>
<proteinExistence type="predicted"/>
<organism evidence="1 2">
    <name type="scientific">Melastoma candidum</name>
    <dbReference type="NCBI Taxonomy" id="119954"/>
    <lineage>
        <taxon>Eukaryota</taxon>
        <taxon>Viridiplantae</taxon>
        <taxon>Streptophyta</taxon>
        <taxon>Embryophyta</taxon>
        <taxon>Tracheophyta</taxon>
        <taxon>Spermatophyta</taxon>
        <taxon>Magnoliopsida</taxon>
        <taxon>eudicotyledons</taxon>
        <taxon>Gunneridae</taxon>
        <taxon>Pentapetalae</taxon>
        <taxon>rosids</taxon>
        <taxon>malvids</taxon>
        <taxon>Myrtales</taxon>
        <taxon>Melastomataceae</taxon>
        <taxon>Melastomatoideae</taxon>
        <taxon>Melastomateae</taxon>
        <taxon>Melastoma</taxon>
    </lineage>
</organism>
<evidence type="ECO:0000313" key="2">
    <source>
        <dbReference type="Proteomes" id="UP001057402"/>
    </source>
</evidence>
<evidence type="ECO:0000313" key="1">
    <source>
        <dbReference type="EMBL" id="KAI4343244.1"/>
    </source>
</evidence>
<dbReference type="EMBL" id="CM042886">
    <property type="protein sequence ID" value="KAI4343244.1"/>
    <property type="molecule type" value="Genomic_DNA"/>
</dbReference>
<sequence>MLQKEKQSIQHGKPCVKCYGSSHGYERNGGSSPTLLCTPLMGTTVDQMVIEMRKAKEIGADLIELRLDCLRSFDPPRDLDVLIKSSPLPTLVTYRPVWEGGQYEGDEKKRQDALRLAMQLGANYIDVELEVAHEFNNSIQGKRPDDFKVIVSSLNFHNTPSIEALGNLVARIQASGADIAKVVTTALDITDCSRIFHITVHSQIPTIGIAMGERGLISRILSPKFGGFLTYGALETGAISAPGQPTAKDLLDLYNFRLIRPDTKVYGIIGKPVGHSKSPLLFNAAFKSVGLNAVYLHFLVDDVEKFFNTYSAVDFASGCSCTIPHKEAALKCMDEIDPIAKKIGAINNIVRRPDGTLTAFNTDYIGAITAIEDGLRSLNGSATALGSPLAGKLFIVLGAGGAGKSLAYGAAQKGARVVVANRTFERAKELADKVGGQAMTLAEVEHFHPEEGMVLANTTSVGMKPKIDDTPLSKDALKHYCLVFDAIYTPKDTRLLIEARDTGAVIVYGTEMLIRQGFEQYKNFTGLPAPEDLFRQLMEKHA</sequence>
<gene>
    <name evidence="1" type="ORF">MLD38_027772</name>
</gene>
<protein>
    <submittedName>
        <fullName evidence="1">Uncharacterized protein</fullName>
    </submittedName>
</protein>
<accession>A0ACB9P2M6</accession>
<reference evidence="2" key="1">
    <citation type="journal article" date="2023" name="Front. Plant Sci.">
        <title>Chromosomal-level genome assembly of Melastoma candidum provides insights into trichome evolution.</title>
        <authorList>
            <person name="Zhong Y."/>
            <person name="Wu W."/>
            <person name="Sun C."/>
            <person name="Zou P."/>
            <person name="Liu Y."/>
            <person name="Dai S."/>
            <person name="Zhou R."/>
        </authorList>
    </citation>
    <scope>NUCLEOTIDE SEQUENCE [LARGE SCALE GENOMIC DNA]</scope>
</reference>
<name>A0ACB9P2M6_9MYRT</name>
<comment type="caution">
    <text evidence="1">The sequence shown here is derived from an EMBL/GenBank/DDBJ whole genome shotgun (WGS) entry which is preliminary data.</text>
</comment>
<keyword evidence="2" id="KW-1185">Reference proteome</keyword>